<proteinExistence type="predicted"/>
<gene>
    <name evidence="1" type="ORF">DMN91_006621</name>
</gene>
<name>A0A3L8DHT6_OOCBI</name>
<reference evidence="1 2" key="1">
    <citation type="journal article" date="2018" name="Genome Res.">
        <title>The genomic architecture and molecular evolution of ant odorant receptors.</title>
        <authorList>
            <person name="McKenzie S.K."/>
            <person name="Kronauer D.J.C."/>
        </authorList>
    </citation>
    <scope>NUCLEOTIDE SEQUENCE [LARGE SCALE GENOMIC DNA]</scope>
    <source>
        <strain evidence="1">Clonal line C1</strain>
    </source>
</reference>
<protein>
    <submittedName>
        <fullName evidence="1">Uncharacterized protein</fullName>
    </submittedName>
</protein>
<organism evidence="1 2">
    <name type="scientific">Ooceraea biroi</name>
    <name type="common">Clonal raider ant</name>
    <name type="synonym">Cerapachys biroi</name>
    <dbReference type="NCBI Taxonomy" id="2015173"/>
    <lineage>
        <taxon>Eukaryota</taxon>
        <taxon>Metazoa</taxon>
        <taxon>Ecdysozoa</taxon>
        <taxon>Arthropoda</taxon>
        <taxon>Hexapoda</taxon>
        <taxon>Insecta</taxon>
        <taxon>Pterygota</taxon>
        <taxon>Neoptera</taxon>
        <taxon>Endopterygota</taxon>
        <taxon>Hymenoptera</taxon>
        <taxon>Apocrita</taxon>
        <taxon>Aculeata</taxon>
        <taxon>Formicoidea</taxon>
        <taxon>Formicidae</taxon>
        <taxon>Dorylinae</taxon>
        <taxon>Ooceraea</taxon>
    </lineage>
</organism>
<accession>A0A3L8DHT6</accession>
<dbReference type="EMBL" id="QOIP01000007">
    <property type="protein sequence ID" value="RLU20015.1"/>
    <property type="molecule type" value="Genomic_DNA"/>
</dbReference>
<sequence>MRARRDEKDEGLVDKCQSGVSVLPPFDSAEITQWIGETRSRISRAVYRDRRSFVASLLTYTLCLFFSRTVENLKWDENDDPEPRTKDVAVDLGCNLCSQGVQAGMGLCKDVSSFTSVLEQLELEPNDHPELRTSDAQTDYFNDSEQEDAVPVFKTREIATFQLVVQGPEILNFQGTRHSPADIAPYWKKDSRMWLWKSVRFARKIRGTKAKVPADALNRKELS</sequence>
<evidence type="ECO:0000313" key="2">
    <source>
        <dbReference type="Proteomes" id="UP000279307"/>
    </source>
</evidence>
<comment type="caution">
    <text evidence="1">The sequence shown here is derived from an EMBL/GenBank/DDBJ whole genome shotgun (WGS) entry which is preliminary data.</text>
</comment>
<dbReference type="Proteomes" id="UP000279307">
    <property type="component" value="Chromosome 7"/>
</dbReference>
<evidence type="ECO:0000313" key="1">
    <source>
        <dbReference type="EMBL" id="RLU20015.1"/>
    </source>
</evidence>
<dbReference type="OrthoDB" id="7697968at2759"/>
<dbReference type="AlphaFoldDB" id="A0A3L8DHT6"/>